<comment type="subcellular location">
    <subcellularLocation>
        <location evidence="1">Cell membrane</location>
        <topology evidence="1">Single-pass type I membrane protein</topology>
    </subcellularLocation>
</comment>
<dbReference type="AlphaFoldDB" id="A0A0D3GM41"/>
<evidence type="ECO:0000313" key="17">
    <source>
        <dbReference type="Proteomes" id="UP000026960"/>
    </source>
</evidence>
<dbReference type="EnsemblPlants" id="OBART07G02520.1">
    <property type="protein sequence ID" value="OBART07G02520.1"/>
    <property type="gene ID" value="OBART07G02520"/>
</dbReference>
<keyword evidence="4" id="KW-1003">Cell membrane</keyword>
<evidence type="ECO:0000256" key="1">
    <source>
        <dbReference type="ARBA" id="ARBA00004251"/>
    </source>
</evidence>
<keyword evidence="6 14" id="KW-0812">Transmembrane</keyword>
<dbReference type="HOGENOM" id="CLU_000288_21_4_1"/>
<dbReference type="InterPro" id="IPR001245">
    <property type="entry name" value="Ser-Thr/Tyr_kinase_cat_dom"/>
</dbReference>
<keyword evidence="5" id="KW-0418">Kinase</keyword>
<evidence type="ECO:0000256" key="4">
    <source>
        <dbReference type="ARBA" id="ARBA00022475"/>
    </source>
</evidence>
<keyword evidence="8" id="KW-0547">Nucleotide-binding</keyword>
<comment type="similarity">
    <text evidence="3">In the C-terminal section; belongs to the protein kinase superfamily. Ser/Thr protein kinase family.</text>
</comment>
<accession>A0A0D3GM41</accession>
<evidence type="ECO:0000256" key="5">
    <source>
        <dbReference type="ARBA" id="ARBA00022527"/>
    </source>
</evidence>
<keyword evidence="7" id="KW-0732">Signal</keyword>
<dbReference type="GO" id="GO:0002229">
    <property type="term" value="P:defense response to oomycetes"/>
    <property type="evidence" value="ECO:0007669"/>
    <property type="project" value="UniProtKB-ARBA"/>
</dbReference>
<evidence type="ECO:0000256" key="2">
    <source>
        <dbReference type="ARBA" id="ARBA00008536"/>
    </source>
</evidence>
<dbReference type="InterPro" id="IPR000719">
    <property type="entry name" value="Prot_kinase_dom"/>
</dbReference>
<evidence type="ECO:0000259" key="15">
    <source>
        <dbReference type="PROSITE" id="PS50011"/>
    </source>
</evidence>
<protein>
    <recommendedName>
        <fullName evidence="15">Protein kinase domain-containing protein</fullName>
    </recommendedName>
</protein>
<comment type="similarity">
    <text evidence="2">In the N-terminal section; belongs to the leguminous lectin family.</text>
</comment>
<dbReference type="GO" id="GO:0005886">
    <property type="term" value="C:plasma membrane"/>
    <property type="evidence" value="ECO:0007669"/>
    <property type="project" value="UniProtKB-SubCell"/>
</dbReference>
<proteinExistence type="inferred from homology"/>
<dbReference type="GO" id="GO:0005524">
    <property type="term" value="F:ATP binding"/>
    <property type="evidence" value="ECO:0007669"/>
    <property type="project" value="UniProtKB-KW"/>
</dbReference>
<keyword evidence="13" id="KW-0325">Glycoprotein</keyword>
<feature type="transmembrane region" description="Helical" evidence="14">
    <location>
        <begin position="125"/>
        <end position="152"/>
    </location>
</feature>
<keyword evidence="5" id="KW-0808">Transferase</keyword>
<keyword evidence="10 14" id="KW-1133">Transmembrane helix</keyword>
<keyword evidence="17" id="KW-1185">Reference proteome</keyword>
<evidence type="ECO:0000256" key="3">
    <source>
        <dbReference type="ARBA" id="ARBA00010217"/>
    </source>
</evidence>
<dbReference type="Gene3D" id="1.10.510.10">
    <property type="entry name" value="Transferase(Phosphotransferase) domain 1"/>
    <property type="match status" value="2"/>
</dbReference>
<organism evidence="16">
    <name type="scientific">Oryza barthii</name>
    <dbReference type="NCBI Taxonomy" id="65489"/>
    <lineage>
        <taxon>Eukaryota</taxon>
        <taxon>Viridiplantae</taxon>
        <taxon>Streptophyta</taxon>
        <taxon>Embryophyta</taxon>
        <taxon>Tracheophyta</taxon>
        <taxon>Spermatophyta</taxon>
        <taxon>Magnoliopsida</taxon>
        <taxon>Liliopsida</taxon>
        <taxon>Poales</taxon>
        <taxon>Poaceae</taxon>
        <taxon>BOP clade</taxon>
        <taxon>Oryzoideae</taxon>
        <taxon>Oryzeae</taxon>
        <taxon>Oryzinae</taxon>
        <taxon>Oryza</taxon>
    </lineage>
</organism>
<dbReference type="PANTHER" id="PTHR27009">
    <property type="entry name" value="RUST RESISTANCE KINASE LR10-RELATED"/>
    <property type="match status" value="1"/>
</dbReference>
<dbReference type="eggNOG" id="KOG1187">
    <property type="taxonomic scope" value="Eukaryota"/>
</dbReference>
<dbReference type="STRING" id="65489.A0A0D3GM41"/>
<dbReference type="Pfam" id="PF07714">
    <property type="entry name" value="PK_Tyr_Ser-Thr"/>
    <property type="match status" value="1"/>
</dbReference>
<dbReference type="Proteomes" id="UP000026960">
    <property type="component" value="Chromosome 7"/>
</dbReference>
<evidence type="ECO:0000256" key="8">
    <source>
        <dbReference type="ARBA" id="ARBA00022741"/>
    </source>
</evidence>
<dbReference type="SMART" id="SM00220">
    <property type="entry name" value="S_TKc"/>
    <property type="match status" value="1"/>
</dbReference>
<dbReference type="GO" id="GO:0004674">
    <property type="term" value="F:protein serine/threonine kinase activity"/>
    <property type="evidence" value="ECO:0007669"/>
    <property type="project" value="UniProtKB-KW"/>
</dbReference>
<dbReference type="SUPFAM" id="SSF56112">
    <property type="entry name" value="Protein kinase-like (PK-like)"/>
    <property type="match status" value="1"/>
</dbReference>
<reference evidence="16" key="1">
    <citation type="journal article" date="2009" name="Rice">
        <title>De Novo Next Generation Sequencing of Plant Genomes.</title>
        <authorList>
            <person name="Rounsley S."/>
            <person name="Marri P.R."/>
            <person name="Yu Y."/>
            <person name="He R."/>
            <person name="Sisneros N."/>
            <person name="Goicoechea J.L."/>
            <person name="Lee S.J."/>
            <person name="Angelova A."/>
            <person name="Kudrna D."/>
            <person name="Luo M."/>
            <person name="Affourtit J."/>
            <person name="Desany B."/>
            <person name="Knight J."/>
            <person name="Niazi F."/>
            <person name="Egholm M."/>
            <person name="Wing R.A."/>
        </authorList>
    </citation>
    <scope>NUCLEOTIDE SEQUENCE [LARGE SCALE GENOMIC DNA]</scope>
    <source>
        <strain evidence="16">cv. IRGC 105608</strain>
    </source>
</reference>
<dbReference type="Gene3D" id="3.30.200.20">
    <property type="entry name" value="Phosphorylase Kinase, domain 1"/>
    <property type="match status" value="1"/>
</dbReference>
<evidence type="ECO:0000256" key="14">
    <source>
        <dbReference type="SAM" id="Phobius"/>
    </source>
</evidence>
<dbReference type="InterPro" id="IPR045874">
    <property type="entry name" value="LRK10/LRL21-25-like"/>
</dbReference>
<evidence type="ECO:0000313" key="16">
    <source>
        <dbReference type="EnsemblPlants" id="OBART07G02520.1"/>
    </source>
</evidence>
<dbReference type="PaxDb" id="65489-OBART07G02520.1"/>
<evidence type="ECO:0000256" key="13">
    <source>
        <dbReference type="ARBA" id="ARBA00023180"/>
    </source>
</evidence>
<evidence type="ECO:0000256" key="9">
    <source>
        <dbReference type="ARBA" id="ARBA00022840"/>
    </source>
</evidence>
<dbReference type="InterPro" id="IPR011009">
    <property type="entry name" value="Kinase-like_dom_sf"/>
</dbReference>
<reference evidence="16" key="2">
    <citation type="submission" date="2015-03" db="UniProtKB">
        <authorList>
            <consortium name="EnsemblPlants"/>
        </authorList>
    </citation>
    <scope>IDENTIFICATION</scope>
</reference>
<evidence type="ECO:0000256" key="7">
    <source>
        <dbReference type="ARBA" id="ARBA00022729"/>
    </source>
</evidence>
<feature type="domain" description="Protein kinase" evidence="15">
    <location>
        <begin position="205"/>
        <end position="514"/>
    </location>
</feature>
<dbReference type="InterPro" id="IPR008271">
    <property type="entry name" value="Ser/Thr_kinase_AS"/>
</dbReference>
<dbReference type="Gramene" id="OBART07G02520.1">
    <property type="protein sequence ID" value="OBART07G02520.1"/>
    <property type="gene ID" value="OBART07G02520"/>
</dbReference>
<evidence type="ECO:0000256" key="11">
    <source>
        <dbReference type="ARBA" id="ARBA00023136"/>
    </source>
</evidence>
<evidence type="ECO:0000256" key="12">
    <source>
        <dbReference type="ARBA" id="ARBA00023170"/>
    </source>
</evidence>
<sequence>MLAWSKHEAGHLAEAIEGCDAMEKQERETVERMCKVAFWCVQQQPEARPPMSAVVRMLEGEVDIDAPPVNPFQHLVASPAAALRWTSTTDSAESDNSLRSGFARPCGARHKAVTLHMLSSKHQDYITCFMASPAVYVIATIIFVVAFAALLVKVYRGAESCGAAVAAEMKATAHYAVVPDAAMRSATVERFLWEMAHEKPIRFTPRQLAGFTRGYSARLSGALPNGLAVAVKVLRGGMDRRRSEEQFMAEVGTIGRTHHINLVRLFGFCFDAAVRALVYEYMGNGALDAYLFDRSRDVGVPARRAIAVGVARGLRYLHEECEHKIVHYDIKPGNVLLDGGMTPKVADFGLARLVNRGDTHVSVSGMRGTPGYAAPETWMQSGVTEKCDVYSFGMLLLEIAGRRRNFDEAAPESQQWWPMAAWTRYERGELMMADDDAAVVNHPSGEICSGGDGEAVVTVAEADDERRCKEAVERMYQVAFWCVQQRPEARPPMGAVVKMLEGEMDVAPPVNPFLHLIAAPAPVTNPWATTTTTTASSGNAVSENVVVSHGSDGIVSL</sequence>
<dbReference type="PROSITE" id="PS00108">
    <property type="entry name" value="PROTEIN_KINASE_ST"/>
    <property type="match status" value="1"/>
</dbReference>
<dbReference type="FunFam" id="1.10.510.10:FF:000240">
    <property type="entry name" value="Lectin-domain containing receptor kinase A4.3"/>
    <property type="match status" value="1"/>
</dbReference>
<evidence type="ECO:0000256" key="10">
    <source>
        <dbReference type="ARBA" id="ARBA00022989"/>
    </source>
</evidence>
<keyword evidence="9" id="KW-0067">ATP-binding</keyword>
<name>A0A0D3GM41_9ORYZ</name>
<keyword evidence="12" id="KW-0675">Receptor</keyword>
<keyword evidence="5" id="KW-0723">Serine/threonine-protein kinase</keyword>
<keyword evidence="11 14" id="KW-0472">Membrane</keyword>
<dbReference type="PROSITE" id="PS50011">
    <property type="entry name" value="PROTEIN_KINASE_DOM"/>
    <property type="match status" value="1"/>
</dbReference>
<evidence type="ECO:0000256" key="6">
    <source>
        <dbReference type="ARBA" id="ARBA00022692"/>
    </source>
</evidence>